<dbReference type="RefSeq" id="WP_066163610.1">
    <property type="nucleotide sequence ID" value="NZ_CP136137.1"/>
</dbReference>
<evidence type="ECO:0000259" key="5">
    <source>
        <dbReference type="Pfam" id="PF26580"/>
    </source>
</evidence>
<dbReference type="Proteomes" id="UP001479933">
    <property type="component" value="Chromosome"/>
</dbReference>
<feature type="compositionally biased region" description="Low complexity" evidence="3">
    <location>
        <begin position="7"/>
        <end position="22"/>
    </location>
</feature>
<keyword evidence="7" id="KW-1185">Reference proteome</keyword>
<evidence type="ECO:0000256" key="2">
    <source>
        <dbReference type="ARBA" id="ARBA00093774"/>
    </source>
</evidence>
<accession>A0ABZ2U6S4</accession>
<keyword evidence="1" id="KW-0732">Signal</keyword>
<proteinExistence type="inferred from homology"/>
<evidence type="ECO:0000256" key="4">
    <source>
        <dbReference type="SAM" id="Phobius"/>
    </source>
</evidence>
<feature type="compositionally biased region" description="Low complexity" evidence="3">
    <location>
        <begin position="74"/>
        <end position="90"/>
    </location>
</feature>
<keyword evidence="4" id="KW-0472">Membrane</keyword>
<sequence>MYDDEQVAQPEGEPAAAGGSGSSVSWPTVMMAAGISAVVSAIVLAIGLVGLMLSDVGTRATAQEPPATVVNLGAQQQTQQPQAVAPTSAADQPSESAAPAAPVDGGTPAAQAPVADAPAANTPAATSAPTTASNAPTKPTAAQLQNDLDFIASGASNSQKAQRLEGGMRAVNQAQGVLTLASKFKPMGFRYTIIDPVTVNGTTASARIKFTSPGYQPAYMTLTWVWQDGRWKMTNKSVCQLGSYANIPCSL</sequence>
<evidence type="ECO:0000256" key="3">
    <source>
        <dbReference type="SAM" id="MobiDB-lite"/>
    </source>
</evidence>
<dbReference type="Pfam" id="PF26580">
    <property type="entry name" value="Mtb12_C"/>
    <property type="match status" value="1"/>
</dbReference>
<feature type="domain" description="Low molecular weight antigen MTB12-like C-terminal" evidence="5">
    <location>
        <begin position="138"/>
        <end position="249"/>
    </location>
</feature>
<keyword evidence="4" id="KW-0812">Transmembrane</keyword>
<evidence type="ECO:0000313" key="7">
    <source>
        <dbReference type="Proteomes" id="UP001479933"/>
    </source>
</evidence>
<protein>
    <recommendedName>
        <fullName evidence="5">Low molecular weight antigen MTB12-like C-terminal domain-containing protein</fullName>
    </recommendedName>
</protein>
<evidence type="ECO:0000256" key="1">
    <source>
        <dbReference type="ARBA" id="ARBA00022729"/>
    </source>
</evidence>
<feature type="compositionally biased region" description="Low complexity" evidence="3">
    <location>
        <begin position="107"/>
        <end position="139"/>
    </location>
</feature>
<feature type="region of interest" description="Disordered" evidence="3">
    <location>
        <begin position="74"/>
        <end position="139"/>
    </location>
</feature>
<reference evidence="6 7" key="1">
    <citation type="journal article" date="2023" name="Virus Evol.">
        <title>Computational host range prediction-The good, the bad, and the ugly.</title>
        <authorList>
            <person name="Howell A.A."/>
            <person name="Versoza C.J."/>
            <person name="Pfeifer S.P."/>
        </authorList>
    </citation>
    <scope>NUCLEOTIDE SEQUENCE [LARGE SCALE GENOMIC DNA]</scope>
    <source>
        <strain evidence="6 7">1610/1b</strain>
    </source>
</reference>
<dbReference type="EMBL" id="CP136137">
    <property type="protein sequence ID" value="WYY09272.1"/>
    <property type="molecule type" value="Genomic_DNA"/>
</dbReference>
<keyword evidence="4" id="KW-1133">Transmembrane helix</keyword>
<evidence type="ECO:0000313" key="6">
    <source>
        <dbReference type="EMBL" id="WYY09272.1"/>
    </source>
</evidence>
<organism evidence="6 7">
    <name type="scientific">Gordonia hydrophobica</name>
    <dbReference type="NCBI Taxonomy" id="40516"/>
    <lineage>
        <taxon>Bacteria</taxon>
        <taxon>Bacillati</taxon>
        <taxon>Actinomycetota</taxon>
        <taxon>Actinomycetes</taxon>
        <taxon>Mycobacteriales</taxon>
        <taxon>Gordoniaceae</taxon>
        <taxon>Gordonia</taxon>
    </lineage>
</organism>
<dbReference type="InterPro" id="IPR058644">
    <property type="entry name" value="Mtb12-like_C"/>
</dbReference>
<comment type="similarity">
    <text evidence="2">Belongs to the MTB12 family.</text>
</comment>
<name>A0ABZ2U6S4_9ACTN</name>
<feature type="region of interest" description="Disordered" evidence="3">
    <location>
        <begin position="1"/>
        <end position="22"/>
    </location>
</feature>
<feature type="transmembrane region" description="Helical" evidence="4">
    <location>
        <begin position="29"/>
        <end position="53"/>
    </location>
</feature>
<gene>
    <name evidence="6" type="ORF">RVF87_09525</name>
</gene>